<evidence type="ECO:0008006" key="4">
    <source>
        <dbReference type="Google" id="ProtNLM"/>
    </source>
</evidence>
<comment type="caution">
    <text evidence="2">The sequence shown here is derived from an EMBL/GenBank/DDBJ whole genome shotgun (WGS) entry which is preliminary data.</text>
</comment>
<dbReference type="InterPro" id="IPR052727">
    <property type="entry name" value="Rab4/Rab5_effector"/>
</dbReference>
<reference evidence="2" key="2">
    <citation type="journal article" date="2023" name="Microbiol Resour">
        <title>Decontamination and Annotation of the Draft Genome Sequence of the Oomycete Lagenidium giganteum ARSEF 373.</title>
        <authorList>
            <person name="Morgan W.R."/>
            <person name="Tartar A."/>
        </authorList>
    </citation>
    <scope>NUCLEOTIDE SEQUENCE</scope>
    <source>
        <strain evidence="2">ARSEF 373</strain>
    </source>
</reference>
<evidence type="ECO:0000313" key="2">
    <source>
        <dbReference type="EMBL" id="DBA03007.1"/>
    </source>
</evidence>
<dbReference type="AlphaFoldDB" id="A0AAV2Z8D4"/>
<organism evidence="2 3">
    <name type="scientific">Lagenidium giganteum</name>
    <dbReference type="NCBI Taxonomy" id="4803"/>
    <lineage>
        <taxon>Eukaryota</taxon>
        <taxon>Sar</taxon>
        <taxon>Stramenopiles</taxon>
        <taxon>Oomycota</taxon>
        <taxon>Peronosporomycetes</taxon>
        <taxon>Pythiales</taxon>
        <taxon>Pythiaceae</taxon>
    </lineage>
</organism>
<feature type="compositionally biased region" description="Polar residues" evidence="1">
    <location>
        <begin position="451"/>
        <end position="464"/>
    </location>
</feature>
<dbReference type="Gene3D" id="3.30.40.10">
    <property type="entry name" value="Zinc/RING finger domain, C3HC4 (zinc finger)"/>
    <property type="match status" value="1"/>
</dbReference>
<dbReference type="Proteomes" id="UP001146120">
    <property type="component" value="Unassembled WGS sequence"/>
</dbReference>
<dbReference type="PANTHER" id="PTHR13510:SF44">
    <property type="entry name" value="RABENOSYN-5"/>
    <property type="match status" value="1"/>
</dbReference>
<gene>
    <name evidence="2" type="ORF">N0F65_003195</name>
</gene>
<dbReference type="EMBL" id="DAKRPA010000024">
    <property type="protein sequence ID" value="DBA03007.1"/>
    <property type="molecule type" value="Genomic_DNA"/>
</dbReference>
<dbReference type="PANTHER" id="PTHR13510">
    <property type="entry name" value="FYVE-FINGER-CONTAINING RAB5 EFFECTOR PROTEIN RABENOSYN-5-RELATED"/>
    <property type="match status" value="1"/>
</dbReference>
<sequence length="488" mass="54098">MSPTAPLYRELMDDNAAFVKRQLIVTDLPVNGTGRRGSVTWERCGVERPHAVDSYINTRISSPTRRATLAHCPAVVGTLDDALKAIAADDNASYTDLETDLVGPDLLLGAEVLATIQPRTKVTPHEYIGLKHVSYQSLLDGHGAEDFVLMETVGKGIDLDGRAFAYKVLRSIELPQFAAICPATEEDTMEFYRGTMHAFALILTETSEPGVLELSVRLDIDVTRHAKPFSGGLSALHDALSLALRYRRTIEMSFFENVKSGTAQLIKSSAVFAASTLSSLVKARTKRCQMCERRVGRFIHKRYTCGVCSIALCHACIKSTDFNSWSLCFPCYDRNETLYSRSIISKMVSSSLSKLGFIARRSAGICCGGAGGRRHSLEMPQHERWSYRCQDKRHSVPELFTQPDMPQPLQKPEPPQEPQAEPLLLPRSVTDPTPLLPRRRAPPPPVPTRRFTNVTSRANRSLADSFNGRREAPPTPKMWDKKLATSAP</sequence>
<evidence type="ECO:0000256" key="1">
    <source>
        <dbReference type="SAM" id="MobiDB-lite"/>
    </source>
</evidence>
<keyword evidence="3" id="KW-1185">Reference proteome</keyword>
<proteinExistence type="predicted"/>
<reference evidence="2" key="1">
    <citation type="submission" date="2022-11" db="EMBL/GenBank/DDBJ databases">
        <authorList>
            <person name="Morgan W.R."/>
            <person name="Tartar A."/>
        </authorList>
    </citation>
    <scope>NUCLEOTIDE SEQUENCE</scope>
    <source>
        <strain evidence="2">ARSEF 373</strain>
    </source>
</reference>
<feature type="compositionally biased region" description="Basic and acidic residues" evidence="1">
    <location>
        <begin position="467"/>
        <end position="488"/>
    </location>
</feature>
<name>A0AAV2Z8D4_9STRA</name>
<protein>
    <recommendedName>
        <fullName evidence="4">FYVE-type domain-containing protein</fullName>
    </recommendedName>
</protein>
<accession>A0AAV2Z8D4</accession>
<feature type="region of interest" description="Disordered" evidence="1">
    <location>
        <begin position="398"/>
        <end position="488"/>
    </location>
</feature>
<dbReference type="SUPFAM" id="SSF57903">
    <property type="entry name" value="FYVE/PHD zinc finger"/>
    <property type="match status" value="1"/>
</dbReference>
<feature type="compositionally biased region" description="Pro residues" evidence="1">
    <location>
        <begin position="405"/>
        <end position="417"/>
    </location>
</feature>
<dbReference type="InterPro" id="IPR013083">
    <property type="entry name" value="Znf_RING/FYVE/PHD"/>
</dbReference>
<dbReference type="InterPro" id="IPR011011">
    <property type="entry name" value="Znf_FYVE_PHD"/>
</dbReference>
<evidence type="ECO:0000313" key="3">
    <source>
        <dbReference type="Proteomes" id="UP001146120"/>
    </source>
</evidence>